<evidence type="ECO:0000259" key="1">
    <source>
        <dbReference type="Pfam" id="PF21834"/>
    </source>
</evidence>
<feature type="domain" description="DUF6894" evidence="1">
    <location>
        <begin position="51"/>
        <end position="109"/>
    </location>
</feature>
<dbReference type="Proteomes" id="UP001156905">
    <property type="component" value="Unassembled WGS sequence"/>
</dbReference>
<protein>
    <recommendedName>
        <fullName evidence="1">DUF6894 domain-containing protein</fullName>
    </recommendedName>
</protein>
<proteinExistence type="predicted"/>
<name>A0ABQ6BBR1_9BRAD</name>
<sequence length="126" mass="13966">MAKVSGIEAAQLETIPPIASLSKITGTRSWAPVAESFMRSRLLWGVLDMALYFFDIQSGRDFFADEEGLDLPNQKAAEIEAMQTLIGMAKDSVFGSERPDMAVEVRSTIDRLFCVSLVYRNTGTMH</sequence>
<comment type="caution">
    <text evidence="2">The sequence shown here is derived from an EMBL/GenBank/DDBJ whole genome shotgun (WGS) entry which is preliminary data.</text>
</comment>
<dbReference type="Pfam" id="PF21834">
    <property type="entry name" value="DUF6894"/>
    <property type="match status" value="1"/>
</dbReference>
<reference evidence="3" key="1">
    <citation type="journal article" date="2019" name="Int. J. Syst. Evol. Microbiol.">
        <title>The Global Catalogue of Microorganisms (GCM) 10K type strain sequencing project: providing services to taxonomists for standard genome sequencing and annotation.</title>
        <authorList>
            <consortium name="The Broad Institute Genomics Platform"/>
            <consortium name="The Broad Institute Genome Sequencing Center for Infectious Disease"/>
            <person name="Wu L."/>
            <person name="Ma J."/>
        </authorList>
    </citation>
    <scope>NUCLEOTIDE SEQUENCE [LARGE SCALE GENOMIC DNA]</scope>
    <source>
        <strain evidence="3">NBRC 102520</strain>
    </source>
</reference>
<keyword evidence="3" id="KW-1185">Reference proteome</keyword>
<gene>
    <name evidence="2" type="ORF">GCM10007857_80030</name>
</gene>
<evidence type="ECO:0000313" key="3">
    <source>
        <dbReference type="Proteomes" id="UP001156905"/>
    </source>
</evidence>
<dbReference type="EMBL" id="BSOW01000045">
    <property type="protein sequence ID" value="GLR91286.1"/>
    <property type="molecule type" value="Genomic_DNA"/>
</dbReference>
<evidence type="ECO:0000313" key="2">
    <source>
        <dbReference type="EMBL" id="GLR91286.1"/>
    </source>
</evidence>
<organism evidence="2 3">
    <name type="scientific">Bradyrhizobium iriomotense</name>
    <dbReference type="NCBI Taxonomy" id="441950"/>
    <lineage>
        <taxon>Bacteria</taxon>
        <taxon>Pseudomonadati</taxon>
        <taxon>Pseudomonadota</taxon>
        <taxon>Alphaproteobacteria</taxon>
        <taxon>Hyphomicrobiales</taxon>
        <taxon>Nitrobacteraceae</taxon>
        <taxon>Bradyrhizobium</taxon>
    </lineage>
</organism>
<accession>A0ABQ6BBR1</accession>
<dbReference type="InterPro" id="IPR054189">
    <property type="entry name" value="DUF6894"/>
</dbReference>